<name>A0A3S5AS41_9PLAT</name>
<feature type="region of interest" description="Disordered" evidence="1">
    <location>
        <begin position="1"/>
        <end position="29"/>
    </location>
</feature>
<reference evidence="2" key="1">
    <citation type="submission" date="2018-11" db="EMBL/GenBank/DDBJ databases">
        <authorList>
            <consortium name="Pathogen Informatics"/>
        </authorList>
    </citation>
    <scope>NUCLEOTIDE SEQUENCE</scope>
</reference>
<sequence>MLTLSDATQFPGELHSGEYTATEGDEPSYFDNNSNTYKSTDMIQTLGSPIRNWLKDDQQHLESCYIGPEITPLERQFLWAVERGDSGTVRRLLAYAGRVNSRFQPMESSPNSLGLSRLSYQDQPPIAESAMFSARKQRLCKSSGSVRFDKSVDLDLEQRSQFGQMTKGSDEKLPLAEEEEEENYEVNDGSFNVNATKIWSFENAVEKLMEKQEADLAADQACYIADLNYLASAFQKRSSSTKTYSATQESQMGKF</sequence>
<accession>A0A3S5AS41</accession>
<evidence type="ECO:0000313" key="2">
    <source>
        <dbReference type="EMBL" id="VEL27009.1"/>
    </source>
</evidence>
<evidence type="ECO:0000313" key="3">
    <source>
        <dbReference type="Proteomes" id="UP000784294"/>
    </source>
</evidence>
<organism evidence="2 3">
    <name type="scientific">Protopolystoma xenopodis</name>
    <dbReference type="NCBI Taxonomy" id="117903"/>
    <lineage>
        <taxon>Eukaryota</taxon>
        <taxon>Metazoa</taxon>
        <taxon>Spiralia</taxon>
        <taxon>Lophotrochozoa</taxon>
        <taxon>Platyhelminthes</taxon>
        <taxon>Monogenea</taxon>
        <taxon>Polyopisthocotylea</taxon>
        <taxon>Polystomatidea</taxon>
        <taxon>Polystomatidae</taxon>
        <taxon>Protopolystoma</taxon>
    </lineage>
</organism>
<proteinExistence type="predicted"/>
<evidence type="ECO:0000256" key="1">
    <source>
        <dbReference type="SAM" id="MobiDB-lite"/>
    </source>
</evidence>
<dbReference type="EMBL" id="CAAALY010084252">
    <property type="protein sequence ID" value="VEL27009.1"/>
    <property type="molecule type" value="Genomic_DNA"/>
</dbReference>
<dbReference type="Proteomes" id="UP000784294">
    <property type="component" value="Unassembled WGS sequence"/>
</dbReference>
<comment type="caution">
    <text evidence="2">The sequence shown here is derived from an EMBL/GenBank/DDBJ whole genome shotgun (WGS) entry which is preliminary data.</text>
</comment>
<protein>
    <submittedName>
        <fullName evidence="2">Uncharacterized protein</fullName>
    </submittedName>
</protein>
<dbReference type="AlphaFoldDB" id="A0A3S5AS41"/>
<gene>
    <name evidence="2" type="ORF">PXEA_LOCUS20449</name>
</gene>
<keyword evidence="3" id="KW-1185">Reference proteome</keyword>